<evidence type="ECO:0000313" key="2">
    <source>
        <dbReference type="EMBL" id="KPJ12387.1"/>
    </source>
</evidence>
<organism evidence="2 3">
    <name type="scientific">Papilio machaon</name>
    <name type="common">Old World swallowtail butterfly</name>
    <dbReference type="NCBI Taxonomy" id="76193"/>
    <lineage>
        <taxon>Eukaryota</taxon>
        <taxon>Metazoa</taxon>
        <taxon>Ecdysozoa</taxon>
        <taxon>Arthropoda</taxon>
        <taxon>Hexapoda</taxon>
        <taxon>Insecta</taxon>
        <taxon>Pterygota</taxon>
        <taxon>Neoptera</taxon>
        <taxon>Endopterygota</taxon>
        <taxon>Lepidoptera</taxon>
        <taxon>Glossata</taxon>
        <taxon>Ditrysia</taxon>
        <taxon>Papilionoidea</taxon>
        <taxon>Papilionidae</taxon>
        <taxon>Papilioninae</taxon>
        <taxon>Papilio</taxon>
    </lineage>
</organism>
<gene>
    <name evidence="2" type="ORF">RR48_11643</name>
</gene>
<dbReference type="InParanoid" id="A0A194R3X2"/>
<dbReference type="Proteomes" id="UP000053240">
    <property type="component" value="Unassembled WGS sequence"/>
</dbReference>
<accession>A0A194R3X2</accession>
<sequence length="100" mass="10376">MRSGERSPAGSCWLVLAGAGAGTSSAQTLIVKFPLYSTLTILCIEYKVMRRLVVTQEVTGRRPASATSSTLPRPVADVSSPSVGPCSSGAGSVVVPLRRL</sequence>
<reference evidence="2 3" key="1">
    <citation type="journal article" date="2015" name="Nat. Commun.">
        <title>Outbred genome sequencing and CRISPR/Cas9 gene editing in butterflies.</title>
        <authorList>
            <person name="Li X."/>
            <person name="Fan D."/>
            <person name="Zhang W."/>
            <person name="Liu G."/>
            <person name="Zhang L."/>
            <person name="Zhao L."/>
            <person name="Fang X."/>
            <person name="Chen L."/>
            <person name="Dong Y."/>
            <person name="Chen Y."/>
            <person name="Ding Y."/>
            <person name="Zhao R."/>
            <person name="Feng M."/>
            <person name="Zhu Y."/>
            <person name="Feng Y."/>
            <person name="Jiang X."/>
            <person name="Zhu D."/>
            <person name="Xiang H."/>
            <person name="Feng X."/>
            <person name="Li S."/>
            <person name="Wang J."/>
            <person name="Zhang G."/>
            <person name="Kronforst M.R."/>
            <person name="Wang W."/>
        </authorList>
    </citation>
    <scope>NUCLEOTIDE SEQUENCE [LARGE SCALE GENOMIC DNA]</scope>
    <source>
        <strain evidence="2">Ya'a_city_454_Pm</strain>
        <tissue evidence="2">Whole body</tissue>
    </source>
</reference>
<feature type="compositionally biased region" description="Low complexity" evidence="1">
    <location>
        <begin position="78"/>
        <end position="100"/>
    </location>
</feature>
<protein>
    <submittedName>
        <fullName evidence="2">Uncharacterized protein</fullName>
    </submittedName>
</protein>
<dbReference type="EMBL" id="KQ460779">
    <property type="protein sequence ID" value="KPJ12387.1"/>
    <property type="molecule type" value="Genomic_DNA"/>
</dbReference>
<dbReference type="AlphaFoldDB" id="A0A194R3X2"/>
<feature type="region of interest" description="Disordered" evidence="1">
    <location>
        <begin position="58"/>
        <end position="100"/>
    </location>
</feature>
<name>A0A194R3X2_PAPMA</name>
<evidence type="ECO:0000313" key="3">
    <source>
        <dbReference type="Proteomes" id="UP000053240"/>
    </source>
</evidence>
<proteinExistence type="predicted"/>
<evidence type="ECO:0000256" key="1">
    <source>
        <dbReference type="SAM" id="MobiDB-lite"/>
    </source>
</evidence>
<keyword evidence="3" id="KW-1185">Reference proteome</keyword>